<proteinExistence type="predicted"/>
<gene>
    <name evidence="1" type="ORF">C7B46_20625</name>
</gene>
<evidence type="ECO:0000313" key="2">
    <source>
        <dbReference type="Proteomes" id="UP000242972"/>
    </source>
</evidence>
<dbReference type="EMBL" id="PXYW01000150">
    <property type="protein sequence ID" value="PSR25504.1"/>
    <property type="molecule type" value="Genomic_DNA"/>
</dbReference>
<reference evidence="1 2" key="1">
    <citation type="journal article" date="2014" name="BMC Genomics">
        <title>Comparison of environmental and isolate Sulfobacillus genomes reveals diverse carbon, sulfur, nitrogen, and hydrogen metabolisms.</title>
        <authorList>
            <person name="Justice N.B."/>
            <person name="Norman A."/>
            <person name="Brown C.T."/>
            <person name="Singh A."/>
            <person name="Thomas B.C."/>
            <person name="Banfield J.F."/>
        </authorList>
    </citation>
    <scope>NUCLEOTIDE SEQUENCE [LARGE SCALE GENOMIC DNA]</scope>
    <source>
        <strain evidence="1">AMDSBA4</strain>
    </source>
</reference>
<name>A0A2T2WTD3_9FIRM</name>
<sequence length="186" mass="20852">MISPGLSAAFRPQEIFGAIASPRRGRPAQRVSRFPDGSPIPSRSQLLDYIVQHVLVQYDAGFDGPLFCLHMRPPAHPGQRGERLIQLTLGPPAETGAWILQADRRALAIHPVWSPPLQTWMPVLQLQRGNLWPMGRLNGRELAPKALRQAILRRHWITADVYDRYVHPDPAVRAQAITHAVPGVWL</sequence>
<dbReference type="AlphaFoldDB" id="A0A2T2WTD3"/>
<comment type="caution">
    <text evidence="1">The sequence shown here is derived from an EMBL/GenBank/DDBJ whole genome shotgun (WGS) entry which is preliminary data.</text>
</comment>
<accession>A0A2T2WTD3</accession>
<protein>
    <submittedName>
        <fullName evidence="1">Uncharacterized protein</fullName>
    </submittedName>
</protein>
<organism evidence="1 2">
    <name type="scientific">Sulfobacillus benefaciens</name>
    <dbReference type="NCBI Taxonomy" id="453960"/>
    <lineage>
        <taxon>Bacteria</taxon>
        <taxon>Bacillati</taxon>
        <taxon>Bacillota</taxon>
        <taxon>Clostridia</taxon>
        <taxon>Eubacteriales</taxon>
        <taxon>Clostridiales Family XVII. Incertae Sedis</taxon>
        <taxon>Sulfobacillus</taxon>
    </lineage>
</organism>
<dbReference type="Proteomes" id="UP000242972">
    <property type="component" value="Unassembled WGS sequence"/>
</dbReference>
<evidence type="ECO:0000313" key="1">
    <source>
        <dbReference type="EMBL" id="PSR25504.1"/>
    </source>
</evidence>